<gene>
    <name evidence="2" type="ORF">BS47DRAFT_55781</name>
</gene>
<protein>
    <submittedName>
        <fullName evidence="2">Uncharacterized protein</fullName>
    </submittedName>
</protein>
<proteinExistence type="predicted"/>
<comment type="caution">
    <text evidence="2">The sequence shown here is derived from an EMBL/GenBank/DDBJ whole genome shotgun (WGS) entry which is preliminary data.</text>
</comment>
<reference evidence="2" key="1">
    <citation type="journal article" date="2020" name="Nat. Commun.">
        <title>Large-scale genome sequencing of mycorrhizal fungi provides insights into the early evolution of symbiotic traits.</title>
        <authorList>
            <person name="Miyauchi S."/>
            <person name="Kiss E."/>
            <person name="Kuo A."/>
            <person name="Drula E."/>
            <person name="Kohler A."/>
            <person name="Sanchez-Garcia M."/>
            <person name="Morin E."/>
            <person name="Andreopoulos B."/>
            <person name="Barry K.W."/>
            <person name="Bonito G."/>
            <person name="Buee M."/>
            <person name="Carver A."/>
            <person name="Chen C."/>
            <person name="Cichocki N."/>
            <person name="Clum A."/>
            <person name="Culley D."/>
            <person name="Crous P.W."/>
            <person name="Fauchery L."/>
            <person name="Girlanda M."/>
            <person name="Hayes R.D."/>
            <person name="Keri Z."/>
            <person name="LaButti K."/>
            <person name="Lipzen A."/>
            <person name="Lombard V."/>
            <person name="Magnuson J."/>
            <person name="Maillard F."/>
            <person name="Murat C."/>
            <person name="Nolan M."/>
            <person name="Ohm R.A."/>
            <person name="Pangilinan J."/>
            <person name="Pereira M.F."/>
            <person name="Perotto S."/>
            <person name="Peter M."/>
            <person name="Pfister S."/>
            <person name="Riley R."/>
            <person name="Sitrit Y."/>
            <person name="Stielow J.B."/>
            <person name="Szollosi G."/>
            <person name="Zifcakova L."/>
            <person name="Stursova M."/>
            <person name="Spatafora J.W."/>
            <person name="Tedersoo L."/>
            <person name="Vaario L.M."/>
            <person name="Yamada A."/>
            <person name="Yan M."/>
            <person name="Wang P."/>
            <person name="Xu J."/>
            <person name="Bruns T."/>
            <person name="Baldrian P."/>
            <person name="Vilgalys R."/>
            <person name="Dunand C."/>
            <person name="Henrissat B."/>
            <person name="Grigoriev I.V."/>
            <person name="Hibbett D."/>
            <person name="Nagy L.G."/>
            <person name="Martin F.M."/>
        </authorList>
    </citation>
    <scope>NUCLEOTIDE SEQUENCE</scope>
    <source>
        <strain evidence="2">UP504</strain>
    </source>
</reference>
<name>A0A9P6AS10_9AGAM</name>
<evidence type="ECO:0000313" key="2">
    <source>
        <dbReference type="EMBL" id="KAF9510617.1"/>
    </source>
</evidence>
<keyword evidence="1" id="KW-0472">Membrane</keyword>
<dbReference type="AlphaFoldDB" id="A0A9P6AS10"/>
<dbReference type="EMBL" id="MU129013">
    <property type="protein sequence ID" value="KAF9510617.1"/>
    <property type="molecule type" value="Genomic_DNA"/>
</dbReference>
<feature type="transmembrane region" description="Helical" evidence="1">
    <location>
        <begin position="64"/>
        <end position="84"/>
    </location>
</feature>
<evidence type="ECO:0000256" key="1">
    <source>
        <dbReference type="SAM" id="Phobius"/>
    </source>
</evidence>
<dbReference type="Proteomes" id="UP000886523">
    <property type="component" value="Unassembled WGS sequence"/>
</dbReference>
<keyword evidence="3" id="KW-1185">Reference proteome</keyword>
<keyword evidence="1" id="KW-0812">Transmembrane</keyword>
<accession>A0A9P6AS10</accession>
<organism evidence="2 3">
    <name type="scientific">Hydnum rufescens UP504</name>
    <dbReference type="NCBI Taxonomy" id="1448309"/>
    <lineage>
        <taxon>Eukaryota</taxon>
        <taxon>Fungi</taxon>
        <taxon>Dikarya</taxon>
        <taxon>Basidiomycota</taxon>
        <taxon>Agaricomycotina</taxon>
        <taxon>Agaricomycetes</taxon>
        <taxon>Cantharellales</taxon>
        <taxon>Hydnaceae</taxon>
        <taxon>Hydnum</taxon>
    </lineage>
</organism>
<keyword evidence="1" id="KW-1133">Transmembrane helix</keyword>
<evidence type="ECO:0000313" key="3">
    <source>
        <dbReference type="Proteomes" id="UP000886523"/>
    </source>
</evidence>
<sequence length="93" mass="10609">MIMRAHGTTVLPYHNRWMDAFPPSKCCQIPPLKMLIKVLSDRVPRTGASMEKQLPGVGRYTQGIGLFFFDTSAAILTTSFFYYYRSGVFHCIQ</sequence>
<dbReference type="OrthoDB" id="10248838at2759"/>